<dbReference type="AlphaFoldDB" id="L1JVI3"/>
<dbReference type="Pfam" id="PF02698">
    <property type="entry name" value="DUF218"/>
    <property type="match status" value="1"/>
</dbReference>
<sequence length="154" mass="17672">MNAKWLIEHGVDPSDILEESASLETVGNAYFVRALHTDVLSLYRLVVINNFWHMPRCKAVFDHVFSVPSDRADNGGYTLEYVSVDSGLTSDVLELRLEREKKSLPNFLPNSPWAKKIKTLRDLHRWLFSENTAYASKRLTMKREAIDPTVAKSY</sequence>
<reference evidence="3" key="3">
    <citation type="submission" date="2016-03" db="UniProtKB">
        <authorList>
            <consortium name="EnsemblProtists"/>
        </authorList>
    </citation>
    <scope>IDENTIFICATION</scope>
</reference>
<protein>
    <recommendedName>
        <fullName evidence="1">DUF218 domain-containing protein</fullName>
    </recommendedName>
</protein>
<dbReference type="EMBL" id="JH992972">
    <property type="protein sequence ID" value="EKX52596.1"/>
    <property type="molecule type" value="Genomic_DNA"/>
</dbReference>
<dbReference type="OrthoDB" id="10055554at2759"/>
<keyword evidence="4" id="KW-1185">Reference proteome</keyword>
<evidence type="ECO:0000313" key="4">
    <source>
        <dbReference type="Proteomes" id="UP000011087"/>
    </source>
</evidence>
<dbReference type="EnsemblProtists" id="EKX52596">
    <property type="protein sequence ID" value="EKX52596"/>
    <property type="gene ID" value="GUITHDRAFT_150590"/>
</dbReference>
<dbReference type="OMA" id="WMITEPL"/>
<dbReference type="KEGG" id="gtt:GUITHDRAFT_150590"/>
<dbReference type="GO" id="GO:0005886">
    <property type="term" value="C:plasma membrane"/>
    <property type="evidence" value="ECO:0007669"/>
    <property type="project" value="TreeGrafter"/>
</dbReference>
<reference evidence="4" key="2">
    <citation type="submission" date="2012-11" db="EMBL/GenBank/DDBJ databases">
        <authorList>
            <person name="Kuo A."/>
            <person name="Curtis B.A."/>
            <person name="Tanifuji G."/>
            <person name="Burki F."/>
            <person name="Gruber A."/>
            <person name="Irimia M."/>
            <person name="Maruyama S."/>
            <person name="Arias M.C."/>
            <person name="Ball S.G."/>
            <person name="Gile G.H."/>
            <person name="Hirakawa Y."/>
            <person name="Hopkins J.F."/>
            <person name="Rensing S.A."/>
            <person name="Schmutz J."/>
            <person name="Symeonidi A."/>
            <person name="Elias M."/>
            <person name="Eveleigh R.J."/>
            <person name="Herman E.K."/>
            <person name="Klute M.J."/>
            <person name="Nakayama T."/>
            <person name="Obornik M."/>
            <person name="Reyes-Prieto A."/>
            <person name="Armbrust E.V."/>
            <person name="Aves S.J."/>
            <person name="Beiko R.G."/>
            <person name="Coutinho P."/>
            <person name="Dacks J.B."/>
            <person name="Durnford D.G."/>
            <person name="Fast N.M."/>
            <person name="Green B.R."/>
            <person name="Grisdale C."/>
            <person name="Hempe F."/>
            <person name="Henrissat B."/>
            <person name="Hoppner M.P."/>
            <person name="Ishida K.-I."/>
            <person name="Kim E."/>
            <person name="Koreny L."/>
            <person name="Kroth P.G."/>
            <person name="Liu Y."/>
            <person name="Malik S.-B."/>
            <person name="Maier U.G."/>
            <person name="McRose D."/>
            <person name="Mock T."/>
            <person name="Neilson J.A."/>
            <person name="Onodera N.T."/>
            <person name="Poole A.M."/>
            <person name="Pritham E.J."/>
            <person name="Richards T.A."/>
            <person name="Rocap G."/>
            <person name="Roy S.W."/>
            <person name="Sarai C."/>
            <person name="Schaack S."/>
            <person name="Shirato S."/>
            <person name="Slamovits C.H."/>
            <person name="Spencer D.F."/>
            <person name="Suzuki S."/>
            <person name="Worden A.Z."/>
            <person name="Zauner S."/>
            <person name="Barry K."/>
            <person name="Bell C."/>
            <person name="Bharti A.K."/>
            <person name="Crow J.A."/>
            <person name="Grimwood J."/>
            <person name="Kramer R."/>
            <person name="Lindquist E."/>
            <person name="Lucas S."/>
            <person name="Salamov A."/>
            <person name="McFadden G.I."/>
            <person name="Lane C.E."/>
            <person name="Keeling P.J."/>
            <person name="Gray M.W."/>
            <person name="Grigoriev I.V."/>
            <person name="Archibald J.M."/>
        </authorList>
    </citation>
    <scope>NUCLEOTIDE SEQUENCE</scope>
    <source>
        <strain evidence="4">CCMP2712</strain>
    </source>
</reference>
<dbReference type="InterPro" id="IPR051599">
    <property type="entry name" value="Cell_Envelope_Assoc"/>
</dbReference>
<evidence type="ECO:0000259" key="1">
    <source>
        <dbReference type="Pfam" id="PF02698"/>
    </source>
</evidence>
<dbReference type="PANTHER" id="PTHR30336">
    <property type="entry name" value="INNER MEMBRANE PROTEIN, PROBABLE PERMEASE"/>
    <property type="match status" value="1"/>
</dbReference>
<dbReference type="InterPro" id="IPR003848">
    <property type="entry name" value="DUF218"/>
</dbReference>
<dbReference type="InterPro" id="IPR014729">
    <property type="entry name" value="Rossmann-like_a/b/a_fold"/>
</dbReference>
<evidence type="ECO:0000313" key="2">
    <source>
        <dbReference type="EMBL" id="EKX52596.1"/>
    </source>
</evidence>
<reference evidence="2 4" key="1">
    <citation type="journal article" date="2012" name="Nature">
        <title>Algal genomes reveal evolutionary mosaicism and the fate of nucleomorphs.</title>
        <authorList>
            <consortium name="DOE Joint Genome Institute"/>
            <person name="Curtis B.A."/>
            <person name="Tanifuji G."/>
            <person name="Burki F."/>
            <person name="Gruber A."/>
            <person name="Irimia M."/>
            <person name="Maruyama S."/>
            <person name="Arias M.C."/>
            <person name="Ball S.G."/>
            <person name="Gile G.H."/>
            <person name="Hirakawa Y."/>
            <person name="Hopkins J.F."/>
            <person name="Kuo A."/>
            <person name="Rensing S.A."/>
            <person name="Schmutz J."/>
            <person name="Symeonidi A."/>
            <person name="Elias M."/>
            <person name="Eveleigh R.J."/>
            <person name="Herman E.K."/>
            <person name="Klute M.J."/>
            <person name="Nakayama T."/>
            <person name="Obornik M."/>
            <person name="Reyes-Prieto A."/>
            <person name="Armbrust E.V."/>
            <person name="Aves S.J."/>
            <person name="Beiko R.G."/>
            <person name="Coutinho P."/>
            <person name="Dacks J.B."/>
            <person name="Durnford D.G."/>
            <person name="Fast N.M."/>
            <person name="Green B.R."/>
            <person name="Grisdale C.J."/>
            <person name="Hempel F."/>
            <person name="Henrissat B."/>
            <person name="Hoppner M.P."/>
            <person name="Ishida K."/>
            <person name="Kim E."/>
            <person name="Koreny L."/>
            <person name="Kroth P.G."/>
            <person name="Liu Y."/>
            <person name="Malik S.B."/>
            <person name="Maier U.G."/>
            <person name="McRose D."/>
            <person name="Mock T."/>
            <person name="Neilson J.A."/>
            <person name="Onodera N.T."/>
            <person name="Poole A.M."/>
            <person name="Pritham E.J."/>
            <person name="Richards T.A."/>
            <person name="Rocap G."/>
            <person name="Roy S.W."/>
            <person name="Sarai C."/>
            <person name="Schaack S."/>
            <person name="Shirato S."/>
            <person name="Slamovits C.H."/>
            <person name="Spencer D.F."/>
            <person name="Suzuki S."/>
            <person name="Worden A.Z."/>
            <person name="Zauner S."/>
            <person name="Barry K."/>
            <person name="Bell C."/>
            <person name="Bharti A.K."/>
            <person name="Crow J.A."/>
            <person name="Grimwood J."/>
            <person name="Kramer R."/>
            <person name="Lindquist E."/>
            <person name="Lucas S."/>
            <person name="Salamov A."/>
            <person name="McFadden G.I."/>
            <person name="Lane C.E."/>
            <person name="Keeling P.J."/>
            <person name="Gray M.W."/>
            <person name="Grigoriev I.V."/>
            <person name="Archibald J.M."/>
        </authorList>
    </citation>
    <scope>NUCLEOTIDE SEQUENCE</scope>
    <source>
        <strain evidence="2 4">CCMP2712</strain>
    </source>
</reference>
<name>L1JVI3_GUITC</name>
<dbReference type="Proteomes" id="UP000011087">
    <property type="component" value="Unassembled WGS sequence"/>
</dbReference>
<dbReference type="eggNOG" id="ENOG502SQXN">
    <property type="taxonomic scope" value="Eukaryota"/>
</dbReference>
<feature type="domain" description="DUF218" evidence="1">
    <location>
        <begin position="3"/>
        <end position="75"/>
    </location>
</feature>
<gene>
    <name evidence="2" type="ORF">GUITHDRAFT_150590</name>
</gene>
<accession>L1JVI3</accession>
<dbReference type="PANTHER" id="PTHR30336:SF20">
    <property type="entry name" value="DUF218 DOMAIN-CONTAINING PROTEIN"/>
    <property type="match status" value="1"/>
</dbReference>
<dbReference type="CDD" id="cd06259">
    <property type="entry name" value="YdcF-like"/>
    <property type="match status" value="1"/>
</dbReference>
<proteinExistence type="predicted"/>
<organism evidence="2">
    <name type="scientific">Guillardia theta (strain CCMP2712)</name>
    <name type="common">Cryptophyte</name>
    <dbReference type="NCBI Taxonomy" id="905079"/>
    <lineage>
        <taxon>Eukaryota</taxon>
        <taxon>Cryptophyceae</taxon>
        <taxon>Pyrenomonadales</taxon>
        <taxon>Geminigeraceae</taxon>
        <taxon>Guillardia</taxon>
    </lineage>
</organism>
<dbReference type="RefSeq" id="XP_005839576.1">
    <property type="nucleotide sequence ID" value="XM_005839519.1"/>
</dbReference>
<dbReference type="PaxDb" id="55529-EKX52596"/>
<dbReference type="Gene3D" id="3.40.50.620">
    <property type="entry name" value="HUPs"/>
    <property type="match status" value="1"/>
</dbReference>
<dbReference type="HOGENOM" id="CLU_1707644_0_0_1"/>
<evidence type="ECO:0000313" key="3">
    <source>
        <dbReference type="EnsemblProtists" id="EKX52596"/>
    </source>
</evidence>
<dbReference type="GeneID" id="17309383"/>